<feature type="domain" description="Zn(2)-C6 fungal-type" evidence="8">
    <location>
        <begin position="29"/>
        <end position="60"/>
    </location>
</feature>
<reference evidence="10" key="1">
    <citation type="journal article" date="2016" name="Genome Announc.">
        <title>Draft genome sequences of fungus Aspergillus calidoustus.</title>
        <authorList>
            <person name="Horn F."/>
            <person name="Linde J."/>
            <person name="Mattern D.J."/>
            <person name="Walther G."/>
            <person name="Guthke R."/>
            <person name="Scherlach K."/>
            <person name="Martin K."/>
            <person name="Brakhage A.A."/>
            <person name="Petzke L."/>
            <person name="Valiante V."/>
        </authorList>
    </citation>
    <scope>NUCLEOTIDE SEQUENCE [LARGE SCALE GENOMIC DNA]</scope>
    <source>
        <strain evidence="10">SF006504</strain>
    </source>
</reference>
<dbReference type="SMART" id="SM00906">
    <property type="entry name" value="Fungal_trans"/>
    <property type="match status" value="1"/>
</dbReference>
<dbReference type="InterPro" id="IPR001138">
    <property type="entry name" value="Zn2Cys6_DnaBD"/>
</dbReference>
<dbReference type="OMA" id="YIDGAHW"/>
<dbReference type="PROSITE" id="PS50048">
    <property type="entry name" value="ZN2_CY6_FUNGAL_2"/>
    <property type="match status" value="1"/>
</dbReference>
<protein>
    <recommendedName>
        <fullName evidence="8">Zn(2)-C6 fungal-type domain-containing protein</fullName>
    </recommendedName>
</protein>
<dbReference type="OrthoDB" id="5431381at2759"/>
<proteinExistence type="predicted"/>
<dbReference type="GO" id="GO:0003677">
    <property type="term" value="F:DNA binding"/>
    <property type="evidence" value="ECO:0007669"/>
    <property type="project" value="UniProtKB-KW"/>
</dbReference>
<evidence type="ECO:0000313" key="9">
    <source>
        <dbReference type="EMBL" id="CEN61442.1"/>
    </source>
</evidence>
<dbReference type="InterPro" id="IPR036864">
    <property type="entry name" value="Zn2-C6_fun-type_DNA-bd_sf"/>
</dbReference>
<dbReference type="GO" id="GO:0000981">
    <property type="term" value="F:DNA-binding transcription factor activity, RNA polymerase II-specific"/>
    <property type="evidence" value="ECO:0007669"/>
    <property type="project" value="InterPro"/>
</dbReference>
<name>A0A0U5GUF8_ASPCI</name>
<keyword evidence="4" id="KW-0238">DNA-binding</keyword>
<dbReference type="Pfam" id="PF04082">
    <property type="entry name" value="Fungal_trans"/>
    <property type="match status" value="1"/>
</dbReference>
<evidence type="ECO:0000256" key="6">
    <source>
        <dbReference type="ARBA" id="ARBA00023242"/>
    </source>
</evidence>
<dbReference type="Pfam" id="PF00172">
    <property type="entry name" value="Zn_clus"/>
    <property type="match status" value="1"/>
</dbReference>
<keyword evidence="6" id="KW-0539">Nucleus</keyword>
<evidence type="ECO:0000256" key="4">
    <source>
        <dbReference type="ARBA" id="ARBA00023125"/>
    </source>
</evidence>
<evidence type="ECO:0000256" key="2">
    <source>
        <dbReference type="ARBA" id="ARBA00022723"/>
    </source>
</evidence>
<dbReference type="AlphaFoldDB" id="A0A0U5GUF8"/>
<dbReference type="InterPro" id="IPR050613">
    <property type="entry name" value="Sec_Metabolite_Reg"/>
</dbReference>
<evidence type="ECO:0000313" key="10">
    <source>
        <dbReference type="Proteomes" id="UP000054771"/>
    </source>
</evidence>
<dbReference type="PANTHER" id="PTHR31001:SF86">
    <property type="entry name" value="ZN(II)2CYS6 TRANSCRIPTION FACTOR (EUROFUNG)"/>
    <property type="match status" value="1"/>
</dbReference>
<dbReference type="InterPro" id="IPR007219">
    <property type="entry name" value="XnlR_reg_dom"/>
</dbReference>
<keyword evidence="2" id="KW-0479">Metal-binding</keyword>
<feature type="region of interest" description="Disordered" evidence="7">
    <location>
        <begin position="111"/>
        <end position="152"/>
    </location>
</feature>
<dbReference type="SMART" id="SM00066">
    <property type="entry name" value="GAL4"/>
    <property type="match status" value="1"/>
</dbReference>
<dbReference type="GO" id="GO:0006351">
    <property type="term" value="P:DNA-templated transcription"/>
    <property type="evidence" value="ECO:0007669"/>
    <property type="project" value="InterPro"/>
</dbReference>
<evidence type="ECO:0000259" key="8">
    <source>
        <dbReference type="PROSITE" id="PS50048"/>
    </source>
</evidence>
<evidence type="ECO:0000256" key="7">
    <source>
        <dbReference type="SAM" id="MobiDB-lite"/>
    </source>
</evidence>
<keyword evidence="10" id="KW-1185">Reference proteome</keyword>
<sequence>MNNFNMDEVQPTDSAYLPKERKRTRVQLSCTACRNRKLKCCRTHPCTNCIKRGEGHLCTFVGRGPRGRSSHGRASPTLVQDRLQHLENLIMSFAQQRRQDDNQVQDFSAVPASDLDTIGQPVLPSPLSSSRAEATEAESQESPASQPGRLVVNEKGTNYIDSAHWKAILEEINEFKESLNEVDEASDDGPDEEDDASEFAPTLWFGLTKPTSKEELFLDLPSRQVTDRMVHYFLNSEEPVANILHGPTFSREYNKFWSNPQDVSLPWLAILYSIMTLSVLFYQRIGDPIPDVPGDPKDIASTFRRRSVQCLVQSNYLTPGQYKVEAMFLYSMGEFYKSRDAHTEVPYLLGLTIKLAMRMGYHRDSQQFPAISAFDGEMRRRVWAFLCQLDALFAFEVGVPRTIQDWQYDTELPRNLGDSDFDQDTVQLPPSRPMTEMTHSTYTIAKARLMLCFGKILDMAFSRTPITYEETLEVDRRLEEAHSLIPQMFKIRPINQSLADPPRLIFQRFTLENVYQKARCVLHRKYLAEVHANRRYSYSRMVCISASKQILRVHADLFNETQQGGLLYRNRLFPNSIQYTDYLLAAMILCMELSYGEATGSPEAARNDDLGGVIGDREDLISTLKRSHQILESLRRESADAQKAHAALAVMLRRVRGETHAVSQPKTTQTSSMANIPPSEAISSTSLRATHHAQANQDIAGPPPYDSWPNFGASNLPNFDTSLYQADPAAPLMPVSLAPIEAPYTSLNVIGEMLEAPSNINWQLWDHQIQNRNPSAHNNDLWYQ</sequence>
<dbReference type="Proteomes" id="UP000054771">
    <property type="component" value="Unassembled WGS sequence"/>
</dbReference>
<gene>
    <name evidence="9" type="ORF">ASPCAL08096</name>
</gene>
<dbReference type="CDD" id="cd12148">
    <property type="entry name" value="fungal_TF_MHR"/>
    <property type="match status" value="1"/>
</dbReference>
<evidence type="ECO:0000256" key="5">
    <source>
        <dbReference type="ARBA" id="ARBA00023163"/>
    </source>
</evidence>
<keyword evidence="5" id="KW-0804">Transcription</keyword>
<dbReference type="EMBL" id="CDMC01000006">
    <property type="protein sequence ID" value="CEN61442.1"/>
    <property type="molecule type" value="Genomic_DNA"/>
</dbReference>
<evidence type="ECO:0000256" key="3">
    <source>
        <dbReference type="ARBA" id="ARBA00023015"/>
    </source>
</evidence>
<dbReference type="SUPFAM" id="SSF57701">
    <property type="entry name" value="Zn2/Cys6 DNA-binding domain"/>
    <property type="match status" value="1"/>
</dbReference>
<dbReference type="GO" id="GO:0008270">
    <property type="term" value="F:zinc ion binding"/>
    <property type="evidence" value="ECO:0007669"/>
    <property type="project" value="InterPro"/>
</dbReference>
<keyword evidence="3" id="KW-0805">Transcription regulation</keyword>
<comment type="subcellular location">
    <subcellularLocation>
        <location evidence="1">Nucleus</location>
    </subcellularLocation>
</comment>
<dbReference type="PANTHER" id="PTHR31001">
    <property type="entry name" value="UNCHARACTERIZED TRANSCRIPTIONAL REGULATORY PROTEIN"/>
    <property type="match status" value="1"/>
</dbReference>
<dbReference type="CDD" id="cd00067">
    <property type="entry name" value="GAL4"/>
    <property type="match status" value="1"/>
</dbReference>
<evidence type="ECO:0000256" key="1">
    <source>
        <dbReference type="ARBA" id="ARBA00004123"/>
    </source>
</evidence>
<dbReference type="GO" id="GO:0005634">
    <property type="term" value="C:nucleus"/>
    <property type="evidence" value="ECO:0007669"/>
    <property type="project" value="UniProtKB-SubCell"/>
</dbReference>
<dbReference type="Gene3D" id="4.10.240.10">
    <property type="entry name" value="Zn(2)-C6 fungal-type DNA-binding domain"/>
    <property type="match status" value="1"/>
</dbReference>
<organism evidence="9 10">
    <name type="scientific">Aspergillus calidoustus</name>
    <dbReference type="NCBI Taxonomy" id="454130"/>
    <lineage>
        <taxon>Eukaryota</taxon>
        <taxon>Fungi</taxon>
        <taxon>Dikarya</taxon>
        <taxon>Ascomycota</taxon>
        <taxon>Pezizomycotina</taxon>
        <taxon>Eurotiomycetes</taxon>
        <taxon>Eurotiomycetidae</taxon>
        <taxon>Eurotiales</taxon>
        <taxon>Aspergillaceae</taxon>
        <taxon>Aspergillus</taxon>
        <taxon>Aspergillus subgen. Nidulantes</taxon>
    </lineage>
</organism>
<dbReference type="STRING" id="454130.A0A0U5GUF8"/>
<accession>A0A0U5GUF8</accession>
<dbReference type="PROSITE" id="PS00463">
    <property type="entry name" value="ZN2_CY6_FUNGAL_1"/>
    <property type="match status" value="1"/>
</dbReference>